<evidence type="ECO:0000256" key="1">
    <source>
        <dbReference type="ARBA" id="ARBA00004651"/>
    </source>
</evidence>
<proteinExistence type="inferred from homology"/>
<dbReference type="Proteomes" id="UP000306630">
    <property type="component" value="Unassembled WGS sequence"/>
</dbReference>
<feature type="compositionally biased region" description="Basic and acidic residues" evidence="7">
    <location>
        <begin position="272"/>
        <end position="283"/>
    </location>
</feature>
<feature type="compositionally biased region" description="Acidic residues" evidence="7">
    <location>
        <begin position="255"/>
        <end position="271"/>
    </location>
</feature>
<dbReference type="InterPro" id="IPR006685">
    <property type="entry name" value="MscS_channel_2nd"/>
</dbReference>
<keyword evidence="6 8" id="KW-0472">Membrane</keyword>
<dbReference type="SUPFAM" id="SSF50182">
    <property type="entry name" value="Sm-like ribonucleoproteins"/>
    <property type="match status" value="1"/>
</dbReference>
<organism evidence="10 11">
    <name type="scientific">Muribaculum intestinale</name>
    <dbReference type="NCBI Taxonomy" id="1796646"/>
    <lineage>
        <taxon>Bacteria</taxon>
        <taxon>Pseudomonadati</taxon>
        <taxon>Bacteroidota</taxon>
        <taxon>Bacteroidia</taxon>
        <taxon>Bacteroidales</taxon>
        <taxon>Muribaculaceae</taxon>
        <taxon>Muribaculum</taxon>
    </lineage>
</organism>
<gene>
    <name evidence="10" type="ORF">E5333_07905</name>
</gene>
<evidence type="ECO:0000313" key="10">
    <source>
        <dbReference type="EMBL" id="TGY73975.1"/>
    </source>
</evidence>
<evidence type="ECO:0000313" key="11">
    <source>
        <dbReference type="Proteomes" id="UP000306630"/>
    </source>
</evidence>
<keyword evidence="3" id="KW-1003">Cell membrane</keyword>
<dbReference type="PANTHER" id="PTHR30221">
    <property type="entry name" value="SMALL-CONDUCTANCE MECHANOSENSITIVE CHANNEL"/>
    <property type="match status" value="1"/>
</dbReference>
<evidence type="ECO:0000256" key="7">
    <source>
        <dbReference type="SAM" id="MobiDB-lite"/>
    </source>
</evidence>
<dbReference type="Gene3D" id="1.10.287.1260">
    <property type="match status" value="1"/>
</dbReference>
<feature type="domain" description="Mechanosensitive ion channel MscS" evidence="9">
    <location>
        <begin position="144"/>
        <end position="210"/>
    </location>
</feature>
<dbReference type="Gene3D" id="2.30.30.60">
    <property type="match status" value="1"/>
</dbReference>
<dbReference type="PANTHER" id="PTHR30221:SF1">
    <property type="entry name" value="SMALL-CONDUCTANCE MECHANOSENSITIVE CHANNEL"/>
    <property type="match status" value="1"/>
</dbReference>
<dbReference type="AlphaFoldDB" id="A0A4S2FX12"/>
<name>A0A4S2FX12_9BACT</name>
<evidence type="ECO:0000256" key="5">
    <source>
        <dbReference type="ARBA" id="ARBA00022989"/>
    </source>
</evidence>
<evidence type="ECO:0000256" key="4">
    <source>
        <dbReference type="ARBA" id="ARBA00022692"/>
    </source>
</evidence>
<feature type="transmembrane region" description="Helical" evidence="8">
    <location>
        <begin position="95"/>
        <end position="121"/>
    </location>
</feature>
<evidence type="ECO:0000256" key="3">
    <source>
        <dbReference type="ARBA" id="ARBA00022475"/>
    </source>
</evidence>
<dbReference type="SUPFAM" id="SSF82861">
    <property type="entry name" value="Mechanosensitive channel protein MscS (YggB), transmembrane region"/>
    <property type="match status" value="1"/>
</dbReference>
<feature type="transmembrane region" description="Helical" evidence="8">
    <location>
        <begin position="57"/>
        <end position="75"/>
    </location>
</feature>
<dbReference type="Pfam" id="PF00924">
    <property type="entry name" value="MS_channel_2nd"/>
    <property type="match status" value="1"/>
</dbReference>
<dbReference type="InterPro" id="IPR006686">
    <property type="entry name" value="MscS_channel_CS"/>
</dbReference>
<evidence type="ECO:0000256" key="2">
    <source>
        <dbReference type="ARBA" id="ARBA00008017"/>
    </source>
</evidence>
<dbReference type="GO" id="GO:0005886">
    <property type="term" value="C:plasma membrane"/>
    <property type="evidence" value="ECO:0007669"/>
    <property type="project" value="UniProtKB-SubCell"/>
</dbReference>
<dbReference type="SUPFAM" id="SSF82689">
    <property type="entry name" value="Mechanosensitive channel protein MscS (YggB), C-terminal domain"/>
    <property type="match status" value="2"/>
</dbReference>
<dbReference type="GO" id="GO:0008381">
    <property type="term" value="F:mechanosensitive monoatomic ion channel activity"/>
    <property type="evidence" value="ECO:0007669"/>
    <property type="project" value="InterPro"/>
</dbReference>
<sequence length="391" mass="43627">MIQIDEILKGAESAVAPKAAEAAASDSIPSIEKEFKMLEGMSFDEIINRCVNSILEFAFHLAIAVLVFYIGRFIIRKIYHIIASIFIRRKLDQSLATFVLSLVNIALYFILVITVVGILGLETSSFLALFASAGVAVGLALSGTLQNFAGGVLILLLKPYKIGDYIEAQGYAGTVKEIQIFSTIINTTDNKQIIIPNGGLSTSSVNNYSKEPYRRVDWTVSIAYGDDYDVAKKGILDILLSDPRVIKKYLDESDDQAPDESLMEQDLENSDFDSKTEQEVEKSEEKAQAKSWLGHLKDKKNVGNAIKRPIENFHKDALAMLPKIDRAPFVALGNLNTSSVDLTVRAWTRSEHYWGVFFTMNERFYKELPPLGINFPFPQLDVHMNRTDQPS</sequence>
<keyword evidence="4 8" id="KW-0812">Transmembrane</keyword>
<accession>A0A4S2FX12</accession>
<dbReference type="InterPro" id="IPR011066">
    <property type="entry name" value="MscS_channel_C_sf"/>
</dbReference>
<dbReference type="RefSeq" id="WP_135957128.1">
    <property type="nucleotide sequence ID" value="NZ_CAMTQK010000015.1"/>
</dbReference>
<reference evidence="10 11" key="1">
    <citation type="submission" date="2019-04" db="EMBL/GenBank/DDBJ databases">
        <title>Microbes associate with the intestines of laboratory mice.</title>
        <authorList>
            <person name="Navarre W."/>
            <person name="Wong E."/>
            <person name="Huang K."/>
            <person name="Tropini C."/>
            <person name="Ng K."/>
            <person name="Yu B."/>
        </authorList>
    </citation>
    <scope>NUCLEOTIDE SEQUENCE [LARGE SCALE GENOMIC DNA]</scope>
    <source>
        <strain evidence="10 11">NM06_A21</strain>
    </source>
</reference>
<comment type="similarity">
    <text evidence="2">Belongs to the MscS (TC 1.A.23) family.</text>
</comment>
<comment type="caution">
    <text evidence="10">The sequence shown here is derived from an EMBL/GenBank/DDBJ whole genome shotgun (WGS) entry which is preliminary data.</text>
</comment>
<feature type="region of interest" description="Disordered" evidence="7">
    <location>
        <begin position="255"/>
        <end position="283"/>
    </location>
</feature>
<dbReference type="EMBL" id="SRYD01000027">
    <property type="protein sequence ID" value="TGY73975.1"/>
    <property type="molecule type" value="Genomic_DNA"/>
</dbReference>
<protein>
    <submittedName>
        <fullName evidence="10">Mechanosensitive ion channel</fullName>
    </submittedName>
</protein>
<dbReference type="InterPro" id="IPR045275">
    <property type="entry name" value="MscS_archaea/bacteria_type"/>
</dbReference>
<comment type="subcellular location">
    <subcellularLocation>
        <location evidence="1">Cell membrane</location>
        <topology evidence="1">Multi-pass membrane protein</topology>
    </subcellularLocation>
</comment>
<dbReference type="Gene3D" id="3.30.70.100">
    <property type="match status" value="1"/>
</dbReference>
<feature type="transmembrane region" description="Helical" evidence="8">
    <location>
        <begin position="127"/>
        <end position="157"/>
    </location>
</feature>
<dbReference type="PROSITE" id="PS01246">
    <property type="entry name" value="UPF0003"/>
    <property type="match status" value="1"/>
</dbReference>
<evidence type="ECO:0000256" key="6">
    <source>
        <dbReference type="ARBA" id="ARBA00023136"/>
    </source>
</evidence>
<keyword evidence="5 8" id="KW-1133">Transmembrane helix</keyword>
<evidence type="ECO:0000259" key="9">
    <source>
        <dbReference type="Pfam" id="PF00924"/>
    </source>
</evidence>
<dbReference type="InterPro" id="IPR023408">
    <property type="entry name" value="MscS_beta-dom_sf"/>
</dbReference>
<evidence type="ECO:0000256" key="8">
    <source>
        <dbReference type="SAM" id="Phobius"/>
    </source>
</evidence>
<dbReference type="InterPro" id="IPR010920">
    <property type="entry name" value="LSM_dom_sf"/>
</dbReference>
<dbReference type="InterPro" id="IPR011014">
    <property type="entry name" value="MscS_channel_TM-2"/>
</dbReference>